<proteinExistence type="predicted"/>
<dbReference type="InterPro" id="IPR052747">
    <property type="entry name" value="TA_system_RelE_toxin"/>
</dbReference>
<evidence type="ECO:0008006" key="3">
    <source>
        <dbReference type="Google" id="ProtNLM"/>
    </source>
</evidence>
<dbReference type="Gene3D" id="3.30.2310.20">
    <property type="entry name" value="RelE-like"/>
    <property type="match status" value="1"/>
</dbReference>
<sequence>MKGNEVEYSKAFVKAVRKLSGKVLDSVRNAIQGVMEARCIDEITDCKKLVGYDFVYRIRIGSYRAFFTFHVHIENDVVMFEYLLPRGEAYDKKNQEKLRRIDE</sequence>
<gene>
    <name evidence="1" type="ORF">H9625_11055</name>
</gene>
<keyword evidence="2" id="KW-1185">Reference proteome</keyword>
<dbReference type="SUPFAM" id="SSF143011">
    <property type="entry name" value="RelE-like"/>
    <property type="match status" value="1"/>
</dbReference>
<dbReference type="Proteomes" id="UP000620874">
    <property type="component" value="Unassembled WGS sequence"/>
</dbReference>
<dbReference type="PANTHER" id="PTHR38813:SF1">
    <property type="entry name" value="TOXIN RELE1-RELATED"/>
    <property type="match status" value="1"/>
</dbReference>
<organism evidence="1 2">
    <name type="scientific">Phocaeicola intestinalis</name>
    <dbReference type="NCBI Taxonomy" id="2762212"/>
    <lineage>
        <taxon>Bacteria</taxon>
        <taxon>Pseudomonadati</taxon>
        <taxon>Bacteroidota</taxon>
        <taxon>Bacteroidia</taxon>
        <taxon>Bacteroidales</taxon>
        <taxon>Bacteroidaceae</taxon>
        <taxon>Phocaeicola</taxon>
    </lineage>
</organism>
<dbReference type="InterPro" id="IPR035093">
    <property type="entry name" value="RelE/ParE_toxin_dom_sf"/>
</dbReference>
<dbReference type="EMBL" id="JACSPP010000034">
    <property type="protein sequence ID" value="MBD8040961.1"/>
    <property type="molecule type" value="Genomic_DNA"/>
</dbReference>
<name>A0ABR8YA41_9BACT</name>
<accession>A0ABR8YA41</accession>
<dbReference type="RefSeq" id="WP_191764351.1">
    <property type="nucleotide sequence ID" value="NZ_JACSPP010000034.1"/>
</dbReference>
<reference evidence="1 2" key="1">
    <citation type="submission" date="2020-08" db="EMBL/GenBank/DDBJ databases">
        <title>A Genomic Blueprint of the Chicken Gut Microbiome.</title>
        <authorList>
            <person name="Gilroy R."/>
            <person name="Ravi A."/>
            <person name="Getino M."/>
            <person name="Pursley I."/>
            <person name="Horton D.L."/>
            <person name="Alikhan N.-F."/>
            <person name="Baker D."/>
            <person name="Gharbi K."/>
            <person name="Hall N."/>
            <person name="Watson M."/>
            <person name="Adriaenssens E.M."/>
            <person name="Foster-Nyarko E."/>
            <person name="Jarju S."/>
            <person name="Secka A."/>
            <person name="Antonio M."/>
            <person name="Oren A."/>
            <person name="Chaudhuri R."/>
            <person name="La Ragione R.M."/>
            <person name="Hildebrand F."/>
            <person name="Pallen M.J."/>
        </authorList>
    </citation>
    <scope>NUCLEOTIDE SEQUENCE [LARGE SCALE GENOMIC DNA]</scope>
    <source>
        <strain evidence="1 2">Sa1CVN1</strain>
    </source>
</reference>
<evidence type="ECO:0000313" key="1">
    <source>
        <dbReference type="EMBL" id="MBD8040961.1"/>
    </source>
</evidence>
<comment type="caution">
    <text evidence="1">The sequence shown here is derived from an EMBL/GenBank/DDBJ whole genome shotgun (WGS) entry which is preliminary data.</text>
</comment>
<protein>
    <recommendedName>
        <fullName evidence="3">Type II toxin-antitoxin system RelE/ParE family toxin</fullName>
    </recommendedName>
</protein>
<dbReference type="PANTHER" id="PTHR38813">
    <property type="match status" value="1"/>
</dbReference>
<evidence type="ECO:0000313" key="2">
    <source>
        <dbReference type="Proteomes" id="UP000620874"/>
    </source>
</evidence>